<keyword evidence="2" id="KW-0547">Nucleotide-binding</keyword>
<reference evidence="7 8" key="1">
    <citation type="submission" date="2021-03" db="EMBL/GenBank/DDBJ databases">
        <title>Genomic and phenotypic characterization of Chloracidobacterium isolates provides evidence for multiple species.</title>
        <authorList>
            <person name="Saini M.K."/>
            <person name="Costas A.M.G."/>
            <person name="Tank M."/>
            <person name="Bryant D.A."/>
        </authorList>
    </citation>
    <scope>NUCLEOTIDE SEQUENCE [LARGE SCALE GENOMIC DNA]</scope>
    <source>
        <strain evidence="7 8">BV2-C</strain>
    </source>
</reference>
<dbReference type="InterPro" id="IPR004176">
    <property type="entry name" value="Clp_R_N"/>
</dbReference>
<dbReference type="SUPFAM" id="SSF81923">
    <property type="entry name" value="Double Clp-N motif"/>
    <property type="match status" value="1"/>
</dbReference>
<dbReference type="CDD" id="cd19499">
    <property type="entry name" value="RecA-like_ClpB_Hsp104-like"/>
    <property type="match status" value="1"/>
</dbReference>
<dbReference type="Pfam" id="PF17871">
    <property type="entry name" value="AAA_lid_9"/>
    <property type="match status" value="1"/>
</dbReference>
<dbReference type="SMART" id="SM00382">
    <property type="entry name" value="AAA"/>
    <property type="match status" value="2"/>
</dbReference>
<gene>
    <name evidence="7" type="ORF">J8C06_03100</name>
</gene>
<dbReference type="InterPro" id="IPR041546">
    <property type="entry name" value="ClpA/ClpB_AAA_lid"/>
</dbReference>
<dbReference type="Pfam" id="PF00004">
    <property type="entry name" value="AAA"/>
    <property type="match status" value="1"/>
</dbReference>
<dbReference type="InterPro" id="IPR001270">
    <property type="entry name" value="ClpA/B"/>
</dbReference>
<evidence type="ECO:0000256" key="5">
    <source>
        <dbReference type="PROSITE-ProRule" id="PRU01251"/>
    </source>
</evidence>
<dbReference type="PROSITE" id="PS51903">
    <property type="entry name" value="CLP_R"/>
    <property type="match status" value="1"/>
</dbReference>
<dbReference type="InterPro" id="IPR027417">
    <property type="entry name" value="P-loop_NTPase"/>
</dbReference>
<dbReference type="Gene3D" id="1.10.8.60">
    <property type="match status" value="2"/>
</dbReference>
<dbReference type="SUPFAM" id="SSF52540">
    <property type="entry name" value="P-loop containing nucleoside triphosphate hydrolases"/>
    <property type="match status" value="2"/>
</dbReference>
<dbReference type="SMART" id="SM01086">
    <property type="entry name" value="ClpB_D2-small"/>
    <property type="match status" value="1"/>
</dbReference>
<dbReference type="GO" id="GO:0005524">
    <property type="term" value="F:ATP binding"/>
    <property type="evidence" value="ECO:0007669"/>
    <property type="project" value="UniProtKB-KW"/>
</dbReference>
<dbReference type="InterPro" id="IPR050130">
    <property type="entry name" value="ClpA_ClpB"/>
</dbReference>
<accession>A0ABX8BBP1</accession>
<dbReference type="GO" id="GO:0008233">
    <property type="term" value="F:peptidase activity"/>
    <property type="evidence" value="ECO:0007669"/>
    <property type="project" value="UniProtKB-KW"/>
</dbReference>
<evidence type="ECO:0000256" key="1">
    <source>
        <dbReference type="ARBA" id="ARBA00022737"/>
    </source>
</evidence>
<dbReference type="InterPro" id="IPR003593">
    <property type="entry name" value="AAA+_ATPase"/>
</dbReference>
<keyword evidence="8" id="KW-1185">Reference proteome</keyword>
<dbReference type="Pfam" id="PF02861">
    <property type="entry name" value="Clp_N"/>
    <property type="match status" value="1"/>
</dbReference>
<dbReference type="InterPro" id="IPR003959">
    <property type="entry name" value="ATPase_AAA_core"/>
</dbReference>
<keyword evidence="7" id="KW-0645">Protease</keyword>
<dbReference type="Gene3D" id="3.40.50.300">
    <property type="entry name" value="P-loop containing nucleotide triphosphate hydrolases"/>
    <property type="match status" value="2"/>
</dbReference>
<dbReference type="Proteomes" id="UP000676506">
    <property type="component" value="Chromosome 1"/>
</dbReference>
<dbReference type="Pfam" id="PF10431">
    <property type="entry name" value="ClpB_D2-small"/>
    <property type="match status" value="1"/>
</dbReference>
<evidence type="ECO:0000256" key="3">
    <source>
        <dbReference type="ARBA" id="ARBA00022840"/>
    </source>
</evidence>
<keyword evidence="7" id="KW-0378">Hydrolase</keyword>
<sequence length="765" mass="86426">MIDFGDFADRFSESGQRVMRRAYEESKNREHNFLAPEHIFLALTEVERPLLNEIMQSLNLDPQAIRNALDGRLAIQRQFVGKRMKLHDATRDILNKAMRRARQNGRQAIDSTDLLISLFQDEDGVTVSVLRQFGADPQDVIERVGSRLKSREEREARISRKFELPPYIKHFGTSLNKLAREGKLPPVIGREREIQQMIEILCHRERANSPILIGEPGVGKTAVVEGLAQLIELEPDRVPRRLRNAHIVSMQISNVVAGTMLRGMFEERIQGVINEVKERENLILFIDEVHTIVGAGSAMGAAADAANMFKSALGRGELRIIGATTTTEYKEYIAEDEALARRFRPVVIAEPSVEDTRKILHGVRPRLEQNYAVEISDEALETALEMAPRYIRSLHMPDKVIGWLDTASVKVEINQPDNPRVLKHHVIDVIAQESRIPHDMIFRETTERFANMEAELAKRVIGQREAVESVARRLRLNKGPLKENFYKPDGVLLFLGPTGVGKTELAKAVAEFMFGDEQKMVRIDMSEYQDGVVAVEKLIGMPRGIVGSERGGILTERLRDNPYTVLLLDEIEKASPYLLNLFLQAFDEGWLTDGRGKKVYLSDAIIIMTSNLGSENFKKYMKPLGFGVKSLGDMKEIKNEVLKAAETRFSPEFRNRIDEIVVFSPLTQDEVRQIAVLYLKKIERQMAKFGKSMQVTEAAIDQLVQQGFSPAYGARFLKRTIDEKVKLPITLQWSAANAFTVDARDGQVVVTEERAEASPVSFSVN</sequence>
<dbReference type="InterPro" id="IPR036628">
    <property type="entry name" value="Clp_N_dom_sf"/>
</dbReference>
<evidence type="ECO:0000256" key="2">
    <source>
        <dbReference type="ARBA" id="ARBA00022741"/>
    </source>
</evidence>
<dbReference type="PANTHER" id="PTHR11638">
    <property type="entry name" value="ATP-DEPENDENT CLP PROTEASE"/>
    <property type="match status" value="1"/>
</dbReference>
<dbReference type="EMBL" id="CP072648">
    <property type="protein sequence ID" value="QUW03441.1"/>
    <property type="molecule type" value="Genomic_DNA"/>
</dbReference>
<name>A0ABX8BBP1_9BACT</name>
<proteinExistence type="predicted"/>
<organism evidence="7 8">
    <name type="scientific">Chloracidobacterium validum</name>
    <dbReference type="NCBI Taxonomy" id="2821543"/>
    <lineage>
        <taxon>Bacteria</taxon>
        <taxon>Pseudomonadati</taxon>
        <taxon>Acidobacteriota</taxon>
        <taxon>Terriglobia</taxon>
        <taxon>Terriglobales</taxon>
        <taxon>Acidobacteriaceae</taxon>
        <taxon>Chloracidobacterium</taxon>
    </lineage>
</organism>
<dbReference type="Pfam" id="PF07724">
    <property type="entry name" value="AAA_2"/>
    <property type="match status" value="1"/>
</dbReference>
<keyword evidence="4" id="KW-0143">Chaperone</keyword>
<dbReference type="InterPro" id="IPR019489">
    <property type="entry name" value="Clp_ATPase_C"/>
</dbReference>
<feature type="domain" description="Clp R" evidence="6">
    <location>
        <begin position="8"/>
        <end position="153"/>
    </location>
</feature>
<dbReference type="PRINTS" id="PR00300">
    <property type="entry name" value="CLPPROTEASEA"/>
</dbReference>
<dbReference type="RefSeq" id="WP_211429332.1">
    <property type="nucleotide sequence ID" value="NZ_CP072648.1"/>
</dbReference>
<evidence type="ECO:0000259" key="6">
    <source>
        <dbReference type="PROSITE" id="PS51903"/>
    </source>
</evidence>
<protein>
    <submittedName>
        <fullName evidence="7">ATP-dependent Clp protease ATP-binding subunit</fullName>
    </submittedName>
</protein>
<evidence type="ECO:0000256" key="4">
    <source>
        <dbReference type="ARBA" id="ARBA00023186"/>
    </source>
</evidence>
<dbReference type="Gene3D" id="1.10.1780.10">
    <property type="entry name" value="Clp, N-terminal domain"/>
    <property type="match status" value="1"/>
</dbReference>
<dbReference type="PANTHER" id="PTHR11638:SF18">
    <property type="entry name" value="HEAT SHOCK PROTEIN 104"/>
    <property type="match status" value="1"/>
</dbReference>
<evidence type="ECO:0000313" key="7">
    <source>
        <dbReference type="EMBL" id="QUW03441.1"/>
    </source>
</evidence>
<evidence type="ECO:0000313" key="8">
    <source>
        <dbReference type="Proteomes" id="UP000676506"/>
    </source>
</evidence>
<dbReference type="CDD" id="cd00009">
    <property type="entry name" value="AAA"/>
    <property type="match status" value="1"/>
</dbReference>
<keyword evidence="3 7" id="KW-0067">ATP-binding</keyword>
<dbReference type="GO" id="GO:0006508">
    <property type="term" value="P:proteolysis"/>
    <property type="evidence" value="ECO:0007669"/>
    <property type="project" value="UniProtKB-KW"/>
</dbReference>
<keyword evidence="1 5" id="KW-0677">Repeat</keyword>